<organism evidence="4">
    <name type="scientific">Ignisphaera aggregans</name>
    <dbReference type="NCBI Taxonomy" id="334771"/>
    <lineage>
        <taxon>Archaea</taxon>
        <taxon>Thermoproteota</taxon>
        <taxon>Thermoprotei</taxon>
        <taxon>Desulfurococcales</taxon>
        <taxon>Desulfurococcaceae</taxon>
        <taxon>Ignisphaera</taxon>
    </lineage>
</organism>
<dbReference type="InterPro" id="IPR000836">
    <property type="entry name" value="PRTase_dom"/>
</dbReference>
<dbReference type="Gene3D" id="3.40.50.2020">
    <property type="match status" value="1"/>
</dbReference>
<dbReference type="PANTHER" id="PTHR43363">
    <property type="entry name" value="HYPOXANTHINE PHOSPHORIBOSYLTRANSFERASE"/>
    <property type="match status" value="1"/>
</dbReference>
<evidence type="ECO:0000256" key="1">
    <source>
        <dbReference type="ARBA" id="ARBA00022676"/>
    </source>
</evidence>
<dbReference type="InterPro" id="IPR029057">
    <property type="entry name" value="PRTase-like"/>
</dbReference>
<dbReference type="CDD" id="cd06223">
    <property type="entry name" value="PRTases_typeI"/>
    <property type="match status" value="1"/>
</dbReference>
<proteinExistence type="predicted"/>
<comment type="caution">
    <text evidence="4">The sequence shown here is derived from an EMBL/GenBank/DDBJ whole genome shotgun (WGS) entry which is preliminary data.</text>
</comment>
<gene>
    <name evidence="4" type="ORF">ENT87_06950</name>
    <name evidence="5" type="ORF">ENU30_06565</name>
</gene>
<accession>A0A7J3I9K9</accession>
<sequence>MDQNFLVLTWKDIVELSMELCIRIRDSGYVPEVIVAILRGGYIVAKLVGDYLAVDDISTIEIKFYKGIGERGEKPVVSSPITHDLRGKNVLIVDDVADSGRTLQVAMDVVKLHGARHIKTATLYIKPWSITMPDYYVGETNSWIVFPWEVGEVVKELSKRLGNIESVMNMLDLEKYYDKNFVNKLIKILKHNR</sequence>
<evidence type="ECO:0000259" key="3">
    <source>
        <dbReference type="Pfam" id="PF00156"/>
    </source>
</evidence>
<dbReference type="SUPFAM" id="SSF53271">
    <property type="entry name" value="PRTase-like"/>
    <property type="match status" value="1"/>
</dbReference>
<name>A0A7J3I9K9_9CREN</name>
<dbReference type="Pfam" id="PF00156">
    <property type="entry name" value="Pribosyltran"/>
    <property type="match status" value="1"/>
</dbReference>
<reference evidence="4" key="1">
    <citation type="journal article" date="2020" name="mSystems">
        <title>Genome- and Community-Level Interaction Insights into Carbon Utilization and Element Cycling Functions of Hydrothermarchaeota in Hydrothermal Sediment.</title>
        <authorList>
            <person name="Zhou Z."/>
            <person name="Liu Y."/>
            <person name="Xu W."/>
            <person name="Pan J."/>
            <person name="Luo Z.H."/>
            <person name="Li M."/>
        </authorList>
    </citation>
    <scope>NUCLEOTIDE SEQUENCE [LARGE SCALE GENOMIC DNA]</scope>
    <source>
        <strain evidence="4">SpSt-618</strain>
        <strain evidence="5">SpSt-657</strain>
    </source>
</reference>
<dbReference type="AlphaFoldDB" id="A0A7J3I9K9"/>
<keyword evidence="2 4" id="KW-0808">Transferase</keyword>
<evidence type="ECO:0000313" key="5">
    <source>
        <dbReference type="EMBL" id="HGQ18615.1"/>
    </source>
</evidence>
<dbReference type="GO" id="GO:0016757">
    <property type="term" value="F:glycosyltransferase activity"/>
    <property type="evidence" value="ECO:0007669"/>
    <property type="project" value="UniProtKB-KW"/>
</dbReference>
<keyword evidence="1 4" id="KW-0328">Glycosyltransferase</keyword>
<feature type="domain" description="Phosphoribosyltransferase" evidence="3">
    <location>
        <begin position="10"/>
        <end position="151"/>
    </location>
</feature>
<dbReference type="PANTHER" id="PTHR43363:SF1">
    <property type="entry name" value="HYPOXANTHINE-GUANINE PHOSPHORIBOSYLTRANSFERASE"/>
    <property type="match status" value="1"/>
</dbReference>
<dbReference type="EMBL" id="DTAI01000207">
    <property type="protein sequence ID" value="HGN37267.1"/>
    <property type="molecule type" value="Genomic_DNA"/>
</dbReference>
<evidence type="ECO:0000256" key="2">
    <source>
        <dbReference type="ARBA" id="ARBA00022679"/>
    </source>
</evidence>
<evidence type="ECO:0000313" key="4">
    <source>
        <dbReference type="EMBL" id="HGN37267.1"/>
    </source>
</evidence>
<protein>
    <submittedName>
        <fullName evidence="4">Phosphoribosyltransferase</fullName>
    </submittedName>
</protein>
<dbReference type="EMBL" id="DTBZ01000124">
    <property type="protein sequence ID" value="HGQ18615.1"/>
    <property type="molecule type" value="Genomic_DNA"/>
</dbReference>